<proteinExistence type="predicted"/>
<protein>
    <submittedName>
        <fullName evidence="1">Uncharacterized protein</fullName>
    </submittedName>
</protein>
<sequence>MDGTVVVAESFAFSSDNRTPMIIGREYKTKRPLYDFPTSSAFFEIRRVSGLSSSLGAWKIQDIKTKCFSFPSGQPGEFATFPLIHTTVM</sequence>
<accession>A0A9J6FEE8</accession>
<evidence type="ECO:0000313" key="2">
    <source>
        <dbReference type="Proteomes" id="UP000821853"/>
    </source>
</evidence>
<dbReference type="VEuPathDB" id="VectorBase:HLOH_048631"/>
<dbReference type="AlphaFoldDB" id="A0A9J6FEE8"/>
<comment type="caution">
    <text evidence="1">The sequence shown here is derived from an EMBL/GenBank/DDBJ whole genome shotgun (WGS) entry which is preliminary data.</text>
</comment>
<organism evidence="1 2">
    <name type="scientific">Haemaphysalis longicornis</name>
    <name type="common">Bush tick</name>
    <dbReference type="NCBI Taxonomy" id="44386"/>
    <lineage>
        <taxon>Eukaryota</taxon>
        <taxon>Metazoa</taxon>
        <taxon>Ecdysozoa</taxon>
        <taxon>Arthropoda</taxon>
        <taxon>Chelicerata</taxon>
        <taxon>Arachnida</taxon>
        <taxon>Acari</taxon>
        <taxon>Parasitiformes</taxon>
        <taxon>Ixodida</taxon>
        <taxon>Ixodoidea</taxon>
        <taxon>Ixodidae</taxon>
        <taxon>Haemaphysalinae</taxon>
        <taxon>Haemaphysalis</taxon>
    </lineage>
</organism>
<dbReference type="Proteomes" id="UP000821853">
    <property type="component" value="Chromosome 10"/>
</dbReference>
<keyword evidence="2" id="KW-1185">Reference proteome</keyword>
<reference evidence="1 2" key="1">
    <citation type="journal article" date="2020" name="Cell">
        <title>Large-Scale Comparative Analyses of Tick Genomes Elucidate Their Genetic Diversity and Vector Capacities.</title>
        <authorList>
            <consortium name="Tick Genome and Microbiome Consortium (TIGMIC)"/>
            <person name="Jia N."/>
            <person name="Wang J."/>
            <person name="Shi W."/>
            <person name="Du L."/>
            <person name="Sun Y."/>
            <person name="Zhan W."/>
            <person name="Jiang J.F."/>
            <person name="Wang Q."/>
            <person name="Zhang B."/>
            <person name="Ji P."/>
            <person name="Bell-Sakyi L."/>
            <person name="Cui X.M."/>
            <person name="Yuan T.T."/>
            <person name="Jiang B.G."/>
            <person name="Yang W.F."/>
            <person name="Lam T.T."/>
            <person name="Chang Q.C."/>
            <person name="Ding S.J."/>
            <person name="Wang X.J."/>
            <person name="Zhu J.G."/>
            <person name="Ruan X.D."/>
            <person name="Zhao L."/>
            <person name="Wei J.T."/>
            <person name="Ye R.Z."/>
            <person name="Que T.C."/>
            <person name="Du C.H."/>
            <person name="Zhou Y.H."/>
            <person name="Cheng J.X."/>
            <person name="Dai P.F."/>
            <person name="Guo W.B."/>
            <person name="Han X.H."/>
            <person name="Huang E.J."/>
            <person name="Li L.F."/>
            <person name="Wei W."/>
            <person name="Gao Y.C."/>
            <person name="Liu J.Z."/>
            <person name="Shao H.Z."/>
            <person name="Wang X."/>
            <person name="Wang C.C."/>
            <person name="Yang T.C."/>
            <person name="Huo Q.B."/>
            <person name="Li W."/>
            <person name="Chen H.Y."/>
            <person name="Chen S.E."/>
            <person name="Zhou L.G."/>
            <person name="Ni X.B."/>
            <person name="Tian J.H."/>
            <person name="Sheng Y."/>
            <person name="Liu T."/>
            <person name="Pan Y.S."/>
            <person name="Xia L.Y."/>
            <person name="Li J."/>
            <person name="Zhao F."/>
            <person name="Cao W.C."/>
        </authorList>
    </citation>
    <scope>NUCLEOTIDE SEQUENCE [LARGE SCALE GENOMIC DNA]</scope>
    <source>
        <strain evidence="1">HaeL-2018</strain>
    </source>
</reference>
<dbReference type="EMBL" id="JABSTR010000002">
    <property type="protein sequence ID" value="KAH9364622.1"/>
    <property type="molecule type" value="Genomic_DNA"/>
</dbReference>
<evidence type="ECO:0000313" key="1">
    <source>
        <dbReference type="EMBL" id="KAH9364622.1"/>
    </source>
</evidence>
<name>A0A9J6FEE8_HAELO</name>
<gene>
    <name evidence="1" type="ORF">HPB48_019316</name>
</gene>